<accession>A0AAN7C120</accession>
<evidence type="ECO:0000313" key="4">
    <source>
        <dbReference type="Proteomes" id="UP001301958"/>
    </source>
</evidence>
<dbReference type="GO" id="GO:0015079">
    <property type="term" value="F:potassium ion transmembrane transporter activity"/>
    <property type="evidence" value="ECO:0007669"/>
    <property type="project" value="InterPro"/>
</dbReference>
<feature type="compositionally biased region" description="Polar residues" evidence="1">
    <location>
        <begin position="687"/>
        <end position="707"/>
    </location>
</feature>
<evidence type="ECO:0000256" key="1">
    <source>
        <dbReference type="SAM" id="MobiDB-lite"/>
    </source>
</evidence>
<feature type="compositionally biased region" description="Polar residues" evidence="1">
    <location>
        <begin position="459"/>
        <end position="469"/>
    </location>
</feature>
<protein>
    <recommendedName>
        <fullName evidence="5">Pheromone-regulated membrane protein</fullName>
    </recommendedName>
</protein>
<feature type="compositionally biased region" description="Polar residues" evidence="1">
    <location>
        <begin position="824"/>
        <end position="854"/>
    </location>
</feature>
<feature type="compositionally biased region" description="Polar residues" evidence="1">
    <location>
        <begin position="655"/>
        <end position="667"/>
    </location>
</feature>
<feature type="compositionally biased region" description="Basic and acidic residues" evidence="1">
    <location>
        <begin position="298"/>
        <end position="307"/>
    </location>
</feature>
<reference evidence="3" key="1">
    <citation type="journal article" date="2023" name="Mol. Phylogenet. Evol.">
        <title>Genome-scale phylogeny and comparative genomics of the fungal order Sordariales.</title>
        <authorList>
            <person name="Hensen N."/>
            <person name="Bonometti L."/>
            <person name="Westerberg I."/>
            <person name="Brannstrom I.O."/>
            <person name="Guillou S."/>
            <person name="Cros-Aarteil S."/>
            <person name="Calhoun S."/>
            <person name="Haridas S."/>
            <person name="Kuo A."/>
            <person name="Mondo S."/>
            <person name="Pangilinan J."/>
            <person name="Riley R."/>
            <person name="LaButti K."/>
            <person name="Andreopoulos B."/>
            <person name="Lipzen A."/>
            <person name="Chen C."/>
            <person name="Yan M."/>
            <person name="Daum C."/>
            <person name="Ng V."/>
            <person name="Clum A."/>
            <person name="Steindorff A."/>
            <person name="Ohm R.A."/>
            <person name="Martin F."/>
            <person name="Silar P."/>
            <person name="Natvig D.O."/>
            <person name="Lalanne C."/>
            <person name="Gautier V."/>
            <person name="Ament-Velasquez S.L."/>
            <person name="Kruys A."/>
            <person name="Hutchinson M.I."/>
            <person name="Powell A.J."/>
            <person name="Barry K."/>
            <person name="Miller A.N."/>
            <person name="Grigoriev I.V."/>
            <person name="Debuchy R."/>
            <person name="Gladieux P."/>
            <person name="Hiltunen Thoren M."/>
            <person name="Johannesson H."/>
        </authorList>
    </citation>
    <scope>NUCLEOTIDE SEQUENCE</scope>
    <source>
        <strain evidence="3">CBS 990.96</strain>
    </source>
</reference>
<feature type="region of interest" description="Disordered" evidence="1">
    <location>
        <begin position="298"/>
        <end position="318"/>
    </location>
</feature>
<feature type="compositionally biased region" description="Polar residues" evidence="1">
    <location>
        <begin position="409"/>
        <end position="438"/>
    </location>
</feature>
<proteinExistence type="predicted"/>
<gene>
    <name evidence="3" type="ORF">QBC38DRAFT_6078</name>
</gene>
<keyword evidence="2" id="KW-0472">Membrane</keyword>
<feature type="compositionally biased region" description="Polar residues" evidence="1">
    <location>
        <begin position="364"/>
        <end position="374"/>
    </location>
</feature>
<feature type="region of interest" description="Disordered" evidence="1">
    <location>
        <begin position="391"/>
        <end position="507"/>
    </location>
</feature>
<keyword evidence="2" id="KW-0812">Transmembrane</keyword>
<feature type="compositionally biased region" description="Polar residues" evidence="1">
    <location>
        <begin position="803"/>
        <end position="817"/>
    </location>
</feature>
<evidence type="ECO:0000313" key="3">
    <source>
        <dbReference type="EMBL" id="KAK4232598.1"/>
    </source>
</evidence>
<feature type="transmembrane region" description="Helical" evidence="2">
    <location>
        <begin position="228"/>
        <end position="256"/>
    </location>
</feature>
<feature type="region of interest" description="Disordered" evidence="1">
    <location>
        <begin position="608"/>
        <end position="707"/>
    </location>
</feature>
<dbReference type="Pfam" id="PF16944">
    <property type="entry name" value="KCH"/>
    <property type="match status" value="1"/>
</dbReference>
<feature type="compositionally biased region" description="Polar residues" evidence="1">
    <location>
        <begin position="758"/>
        <end position="774"/>
    </location>
</feature>
<dbReference type="GO" id="GO:0005886">
    <property type="term" value="C:plasma membrane"/>
    <property type="evidence" value="ECO:0007669"/>
    <property type="project" value="InterPro"/>
</dbReference>
<keyword evidence="4" id="KW-1185">Reference proteome</keyword>
<feature type="region of interest" description="Disordered" evidence="1">
    <location>
        <begin position="344"/>
        <end position="374"/>
    </location>
</feature>
<evidence type="ECO:0000256" key="2">
    <source>
        <dbReference type="SAM" id="Phobius"/>
    </source>
</evidence>
<evidence type="ECO:0008006" key="5">
    <source>
        <dbReference type="Google" id="ProtNLM"/>
    </source>
</evidence>
<feature type="region of interest" description="Disordered" evidence="1">
    <location>
        <begin position="522"/>
        <end position="589"/>
    </location>
</feature>
<feature type="transmembrane region" description="Helical" evidence="2">
    <location>
        <begin position="82"/>
        <end position="103"/>
    </location>
</feature>
<feature type="compositionally biased region" description="Low complexity" evidence="1">
    <location>
        <begin position="672"/>
        <end position="685"/>
    </location>
</feature>
<feature type="region of interest" description="Disordered" evidence="1">
    <location>
        <begin position="733"/>
        <end position="871"/>
    </location>
</feature>
<dbReference type="Proteomes" id="UP001301958">
    <property type="component" value="Unassembled WGS sequence"/>
</dbReference>
<organism evidence="3 4">
    <name type="scientific">Podospora fimiseda</name>
    <dbReference type="NCBI Taxonomy" id="252190"/>
    <lineage>
        <taxon>Eukaryota</taxon>
        <taxon>Fungi</taxon>
        <taxon>Dikarya</taxon>
        <taxon>Ascomycota</taxon>
        <taxon>Pezizomycotina</taxon>
        <taxon>Sordariomycetes</taxon>
        <taxon>Sordariomycetidae</taxon>
        <taxon>Sordariales</taxon>
        <taxon>Podosporaceae</taxon>
        <taxon>Podospora</taxon>
    </lineage>
</organism>
<reference evidence="3" key="2">
    <citation type="submission" date="2023-05" db="EMBL/GenBank/DDBJ databases">
        <authorList>
            <consortium name="Lawrence Berkeley National Laboratory"/>
            <person name="Steindorff A."/>
            <person name="Hensen N."/>
            <person name="Bonometti L."/>
            <person name="Westerberg I."/>
            <person name="Brannstrom I.O."/>
            <person name="Guillou S."/>
            <person name="Cros-Aarteil S."/>
            <person name="Calhoun S."/>
            <person name="Haridas S."/>
            <person name="Kuo A."/>
            <person name="Mondo S."/>
            <person name="Pangilinan J."/>
            <person name="Riley R."/>
            <person name="Labutti K."/>
            <person name="Andreopoulos B."/>
            <person name="Lipzen A."/>
            <person name="Chen C."/>
            <person name="Yanf M."/>
            <person name="Daum C."/>
            <person name="Ng V."/>
            <person name="Clum A."/>
            <person name="Ohm R."/>
            <person name="Martin F."/>
            <person name="Silar P."/>
            <person name="Natvig D."/>
            <person name="Lalanne C."/>
            <person name="Gautier V."/>
            <person name="Ament-Velasquez S.L."/>
            <person name="Kruys A."/>
            <person name="Hutchinson M.I."/>
            <person name="Powell A.J."/>
            <person name="Barry K."/>
            <person name="Miller A.N."/>
            <person name="Grigoriev I.V."/>
            <person name="Debuchy R."/>
            <person name="Gladieux P."/>
            <person name="Thoren M.H."/>
            <person name="Johannesson H."/>
        </authorList>
    </citation>
    <scope>NUCLEOTIDE SEQUENCE</scope>
    <source>
        <strain evidence="3">CBS 990.96</strain>
    </source>
</reference>
<feature type="transmembrane region" description="Helical" evidence="2">
    <location>
        <begin position="36"/>
        <end position="62"/>
    </location>
</feature>
<keyword evidence="2" id="KW-1133">Transmembrane helix</keyword>
<dbReference type="InterPro" id="IPR031606">
    <property type="entry name" value="Kch1/2"/>
</dbReference>
<dbReference type="PANTHER" id="PTHR36424">
    <property type="entry name" value="PHEROMONE-REGULATED MEMBRANE PROTEIN 6"/>
    <property type="match status" value="1"/>
</dbReference>
<feature type="compositionally biased region" description="Low complexity" evidence="1">
    <location>
        <begin position="570"/>
        <end position="589"/>
    </location>
</feature>
<comment type="caution">
    <text evidence="3">The sequence shown here is derived from an EMBL/GenBank/DDBJ whole genome shotgun (WGS) entry which is preliminary data.</text>
</comment>
<dbReference type="PANTHER" id="PTHR36424:SF1">
    <property type="entry name" value="LOW AFFINITY K(+) TRANSPORTER 1-RELATED"/>
    <property type="match status" value="1"/>
</dbReference>
<dbReference type="EMBL" id="MU865287">
    <property type="protein sequence ID" value="KAK4232598.1"/>
    <property type="molecule type" value="Genomic_DNA"/>
</dbReference>
<sequence>MGLFSHKRRNVEVLPEQKWDFISLNDFKATSCWTPFAYAIIWVSLFISISVYAVDVFTAYQLLAFNKWSSQVEPAQIIPFDVAKWVFTGCIIMSIVNLIYEWIRAFNIMRRGSVAESFLDHLATRIQCLRIGGQGFKRFLVFAELTKSKKGAEYIALFTFFSFQSWIRVLLCSGPRQVINGFTLYSIFRVKLEIQGDNFDSSLASFIEKIKALATEETRQAVILCGMLYTVVVWIFSFLSILLAAFFFVFFLWGYIPRADGGLTGFCERKVNKRLKEIVADKINKALEDDERKRRRAEAKAAKKTGENRPITLKPSLPVLKDDDLPPMPIKRADTFMSISEKTDVSTGSYEMNQLGGKRPMPSRTGTSKTGISQYSSRQSLIGGAAEMGVTRSESPAPTLPEMGGYPLSRTTTGASNMSYGPPRSQSPAPTLPRTNTGGFPAPSRAPTGASTRPYGPGSQMQRMPSNGSALGGPQMQRMPSNGSALGGPQMPRPGFNGPAIDRTYTASPAIDRTYTASPAIYSSEAGPAGAPLSRVPTNGSSYRGPAKNQPSNRWQSQDDGRQPTLPAFEPTLPNLEPTLPNLDSNLPQLAPSLPNLPALSNFDLDFQSGRASPAPSTTAYGSMSPPRTGPNRYPMRSATNPVPTRGPGPYPPQRNMTAPIQQASYHQRTDSNSSGRSRSNSPGPFGNQQQRPIRHQQTPSNSSLRNMVSSYGQIQSAEDEYDYQPAAAATRSNTLPVNAREDYDDGYGQGGYPAPLRSNTMPVTSGVGRSTTPAARGGGDQFAIQEEGEYDYPLPPLAPPARSNTTVPVYSQQQQDDGYLPQPQLQQPARSNTMPFNNTGGPSSSPSRQNYNGWSDDLERGNGAGSNRRY</sequence>
<name>A0AAN7C120_9PEZI</name>
<dbReference type="AlphaFoldDB" id="A0AAN7C120"/>